<dbReference type="REBASE" id="296022">
    <property type="entry name" value="CcoB035ORF6411P"/>
</dbReference>
<dbReference type="GO" id="GO:0006304">
    <property type="term" value="P:DNA modification"/>
    <property type="evidence" value="ECO:0007669"/>
    <property type="project" value="InterPro"/>
</dbReference>
<organism evidence="9 10">
    <name type="scientific">Corallococcus coralloides</name>
    <name type="common">Myxococcus coralloides</name>
    <dbReference type="NCBI Taxonomy" id="184914"/>
    <lineage>
        <taxon>Bacteria</taxon>
        <taxon>Pseudomonadati</taxon>
        <taxon>Myxococcota</taxon>
        <taxon>Myxococcia</taxon>
        <taxon>Myxococcales</taxon>
        <taxon>Cystobacterineae</taxon>
        <taxon>Myxococcaceae</taxon>
        <taxon>Corallococcus</taxon>
    </lineage>
</organism>
<feature type="domain" description="Type II methyltransferase M.TaqI-like" evidence="7">
    <location>
        <begin position="632"/>
        <end position="915"/>
    </location>
</feature>
<reference evidence="9 10" key="1">
    <citation type="submission" date="2018-12" db="EMBL/GenBank/DDBJ databases">
        <title>Complete Genome Sequence of the Corallopyronin A producing Myxobacterium Corallococcus coralloides B035.</title>
        <authorList>
            <person name="Bouhired S.M."/>
            <person name="Rupp O."/>
            <person name="Blom J."/>
            <person name="Schaeberle T.F."/>
            <person name="Kehraus S."/>
            <person name="Schiefer A."/>
            <person name="Pfarr K."/>
            <person name="Goesmann A."/>
            <person name="Hoerauf A."/>
            <person name="Koenig G.M."/>
        </authorList>
    </citation>
    <scope>NUCLEOTIDE SEQUENCE [LARGE SCALE GENOMIC DNA]</scope>
    <source>
        <strain evidence="9 10">B035</strain>
    </source>
</reference>
<keyword evidence="2" id="KW-0489">Methyltransferase</keyword>
<dbReference type="Pfam" id="PF20466">
    <property type="entry name" value="MmeI_TRD"/>
    <property type="match status" value="1"/>
</dbReference>
<proteinExistence type="predicted"/>
<dbReference type="RefSeq" id="WP_240672526.1">
    <property type="nucleotide sequence ID" value="NZ_CP034669.1"/>
</dbReference>
<dbReference type="EC" id="2.1.1.72" evidence="1"/>
<keyword evidence="3" id="KW-0808">Transferase</keyword>
<evidence type="ECO:0000256" key="3">
    <source>
        <dbReference type="ARBA" id="ARBA00022679"/>
    </source>
</evidence>
<dbReference type="Gene3D" id="3.40.50.150">
    <property type="entry name" value="Vaccinia Virus protein VP39"/>
    <property type="match status" value="2"/>
</dbReference>
<dbReference type="InterPro" id="IPR046820">
    <property type="entry name" value="MmeI_TRD"/>
</dbReference>
<dbReference type="EMBL" id="CP034669">
    <property type="protein sequence ID" value="QAT87940.1"/>
    <property type="molecule type" value="Genomic_DNA"/>
</dbReference>
<dbReference type="GO" id="GO:0032259">
    <property type="term" value="P:methylation"/>
    <property type="evidence" value="ECO:0007669"/>
    <property type="project" value="UniProtKB-KW"/>
</dbReference>
<evidence type="ECO:0000256" key="1">
    <source>
        <dbReference type="ARBA" id="ARBA00011900"/>
    </source>
</evidence>
<feature type="domain" description="MmeI-like target recognition" evidence="8">
    <location>
        <begin position="1008"/>
        <end position="1187"/>
    </location>
</feature>
<dbReference type="PRINTS" id="PR00507">
    <property type="entry name" value="N12N6MTFRASE"/>
</dbReference>
<gene>
    <name evidence="9" type="ORF">EJ065_6411</name>
</gene>
<dbReference type="Proteomes" id="UP000288758">
    <property type="component" value="Chromosome"/>
</dbReference>
<dbReference type="SUPFAM" id="SSF53335">
    <property type="entry name" value="S-adenosyl-L-methionine-dependent methyltransferases"/>
    <property type="match status" value="1"/>
</dbReference>
<keyword evidence="4" id="KW-0949">S-adenosyl-L-methionine</keyword>
<dbReference type="InterPro" id="IPR011639">
    <property type="entry name" value="MethylTrfase_TaqI-like_dom"/>
</dbReference>
<dbReference type="InterPro" id="IPR050953">
    <property type="entry name" value="N4_N6_ade-DNA_methylase"/>
</dbReference>
<dbReference type="GO" id="GO:0009007">
    <property type="term" value="F:site-specific DNA-methyltransferase (adenine-specific) activity"/>
    <property type="evidence" value="ECO:0007669"/>
    <property type="project" value="UniProtKB-EC"/>
</dbReference>
<evidence type="ECO:0000259" key="7">
    <source>
        <dbReference type="Pfam" id="PF07669"/>
    </source>
</evidence>
<feature type="region of interest" description="Disordered" evidence="6">
    <location>
        <begin position="96"/>
        <end position="120"/>
    </location>
</feature>
<protein>
    <recommendedName>
        <fullName evidence="1">site-specific DNA-methyltransferase (adenine-specific)</fullName>
        <ecNumber evidence="1">2.1.1.72</ecNumber>
    </recommendedName>
</protein>
<evidence type="ECO:0000256" key="6">
    <source>
        <dbReference type="SAM" id="MobiDB-lite"/>
    </source>
</evidence>
<dbReference type="PANTHER" id="PTHR33841:SF1">
    <property type="entry name" value="DNA METHYLTRANSFERASE A"/>
    <property type="match status" value="1"/>
</dbReference>
<sequence length="1310" mass="145591">MSDVERRYHETWLGMAQPIEGLVVSVPVLEDAQCMQRLPVTEQHKLIALAGTESPRVSDVPRFLREVLGYPDGAFVTAFPEDLRLDIVEGQQTLVPTRGLLRRDPPPPKPEGLPDDSTPTSRAGEGFVLLTWELPPGLDLDAKEAVTGSWFYGPTAKFERLLRAARVPVGLLFNGVSVRLVYAPHGESTGHLTFRFADLVTASGRPLFDAMVMLLHARRLFGVLPEHQLPALLEQSRRRQANVTEALAEQVLEALNLLLAGFESAAERDGTKSLDDALARGEDHVYGGLLSTLLRLVFVLYAEDRGLLPVDQEPYAEDLSVKALYEQLLEDAGQHPDAMNRRFGAWPRLLALFRCIFFGASHGKLHMPSRRGQLFNPEAFPFLEGWSVGGAPVEARARAEVKPPSVDDETVYRVLERLIVLEGQRLSYQSLDVEQIGSVYEALMGFHVKRLTGAGVCLKPSRVWVSADEVLEQPASRRGAWLEDEGGLDAKAAKAAAKALEQAKTEADVLTALEPYRVKGIDTRRPLQLVLQPGAERRRTSSHYTPRSLSAPIVRRALEPLLKAMGEQPASERLLNLKICDPAMGSGAFLVEACRFLADQVVAAWTREGVLNGAPKDEDVVMRARRLVAQRCLYGVDKNPWAVNLAKLSLWLVTLAKGEPFTFLDHALKCGDSLVGLDLEQIRAFHWDTGKQKQYDLAQAVFTKALSVALEKRQAILQLALDLEQPAVKRPMQLGLDPARQKENLLRDADEALAPVKRIADACVGAFFACDSDKEREKERVRRLDALGAWLAAAEGGVPPPMPEAVRGLSSPGWAFHWPLEFPEVFHGKRPDPLDKEQSNKVAWVDGFVGNPPFAGKNGISDAGGEGYLPWLQMIHEGAHGNADLAAHFFRRAFHLLGAHGTIGFIATNTIAQGDTRTTGLKFLVDHGAQIYEAVRSMKWPVPGANVAVSVAHVAKGHVSDFPLEPRLDGHRVDHLNSRLRGKPEQPEPVALNANESKSFQGSIVLGMGFVLSPQQRAELVAKNPKNAERIFRYIGGEEINSDPDPRLERHVINFGQMELEEAEQWPDLLRLVRELVKPERDKNKREGYRKWWWHFGEKRVELYEALRPLNRCLTTARVTKHLLLSWQRADLVLSEQVIVFPVEQSRWLLVLQSRVHEVWARLLSSSMRNDLRYAPNDCFETFPFPAEPAFTALDALGDQLDMERRAYMTANGVGLTTTYNRLKDDSVTAPAVQSLRTLHEAVDRAVLDAYGWTDVQVPPYCGATAAQLEAFEDDVLDRLFDLNAQRAREEALLGAATAKARKPRAKKSA</sequence>
<comment type="catalytic activity">
    <reaction evidence="5">
        <text>a 2'-deoxyadenosine in DNA + S-adenosyl-L-methionine = an N(6)-methyl-2'-deoxyadenosine in DNA + S-adenosyl-L-homocysteine + H(+)</text>
        <dbReference type="Rhea" id="RHEA:15197"/>
        <dbReference type="Rhea" id="RHEA-COMP:12418"/>
        <dbReference type="Rhea" id="RHEA-COMP:12419"/>
        <dbReference type="ChEBI" id="CHEBI:15378"/>
        <dbReference type="ChEBI" id="CHEBI:57856"/>
        <dbReference type="ChEBI" id="CHEBI:59789"/>
        <dbReference type="ChEBI" id="CHEBI:90615"/>
        <dbReference type="ChEBI" id="CHEBI:90616"/>
        <dbReference type="EC" id="2.1.1.72"/>
    </reaction>
</comment>
<dbReference type="Pfam" id="PF07669">
    <property type="entry name" value="Eco57I"/>
    <property type="match status" value="1"/>
</dbReference>
<accession>A0A410S1B9</accession>
<evidence type="ECO:0000313" key="10">
    <source>
        <dbReference type="Proteomes" id="UP000288758"/>
    </source>
</evidence>
<evidence type="ECO:0000256" key="4">
    <source>
        <dbReference type="ARBA" id="ARBA00022691"/>
    </source>
</evidence>
<evidence type="ECO:0000256" key="5">
    <source>
        <dbReference type="ARBA" id="ARBA00047942"/>
    </source>
</evidence>
<name>A0A410S1B9_CORCK</name>
<evidence type="ECO:0000259" key="8">
    <source>
        <dbReference type="Pfam" id="PF20466"/>
    </source>
</evidence>
<evidence type="ECO:0000313" key="9">
    <source>
        <dbReference type="EMBL" id="QAT87940.1"/>
    </source>
</evidence>
<evidence type="ECO:0000256" key="2">
    <source>
        <dbReference type="ARBA" id="ARBA00022603"/>
    </source>
</evidence>
<dbReference type="PANTHER" id="PTHR33841">
    <property type="entry name" value="DNA METHYLTRANSFERASE YEEA-RELATED"/>
    <property type="match status" value="1"/>
</dbReference>
<dbReference type="InterPro" id="IPR029063">
    <property type="entry name" value="SAM-dependent_MTases_sf"/>
</dbReference>